<dbReference type="OrthoDB" id="4359765at2759"/>
<sequence>MKDLLLPTTVFYSSYLWGFYRNSPLTAVEPSLPFIDRAVGCAQVAADAYALEQAYHNVSISITEYTDTSVSGTTIIIPQWEIEPNLTLSSSPSTANWTLNDPEAFLPYWPTNLTSAMSMPMPMPMPAAKQNPYFENIDLSILVVILAIVIKQYIDTLKWTGKMDAWISQPPEWIYQAIYKAAAPSIKETLQGFMQPFGQLLQRMDRNSDHINTQLSANSKDLKLLRQDLTTMRAAQVDAQVAMENVVHDAIRISVQETLLSSSFVDGLPEDIGRVIADILPGFVATAVADAMENLEMNLEMGMNTLSSGNEDDNRGVNEGDDNEVDSESTNDEANDEGNQIGETY</sequence>
<dbReference type="EMBL" id="MDYL01000002">
    <property type="protein sequence ID" value="OQD77602.1"/>
    <property type="molecule type" value="Genomic_DNA"/>
</dbReference>
<dbReference type="Proteomes" id="UP000191522">
    <property type="component" value="Unassembled WGS sequence"/>
</dbReference>
<evidence type="ECO:0000256" key="1">
    <source>
        <dbReference type="SAM" id="MobiDB-lite"/>
    </source>
</evidence>
<organism evidence="2 3">
    <name type="scientific">Penicillium decumbens</name>
    <dbReference type="NCBI Taxonomy" id="69771"/>
    <lineage>
        <taxon>Eukaryota</taxon>
        <taxon>Fungi</taxon>
        <taxon>Dikarya</taxon>
        <taxon>Ascomycota</taxon>
        <taxon>Pezizomycotina</taxon>
        <taxon>Eurotiomycetes</taxon>
        <taxon>Eurotiomycetidae</taxon>
        <taxon>Eurotiales</taxon>
        <taxon>Aspergillaceae</taxon>
        <taxon>Penicillium</taxon>
    </lineage>
</organism>
<keyword evidence="3" id="KW-1185">Reference proteome</keyword>
<protein>
    <submittedName>
        <fullName evidence="2">Uncharacterized protein</fullName>
    </submittedName>
</protein>
<feature type="compositionally biased region" description="Acidic residues" evidence="1">
    <location>
        <begin position="319"/>
        <end position="336"/>
    </location>
</feature>
<gene>
    <name evidence="2" type="ORF">PENDEC_c002G06126</name>
</gene>
<reference evidence="3" key="1">
    <citation type="journal article" date="2017" name="Nat. Microbiol.">
        <title>Global analysis of biosynthetic gene clusters reveals vast potential of secondary metabolite production in Penicillium species.</title>
        <authorList>
            <person name="Nielsen J.C."/>
            <person name="Grijseels S."/>
            <person name="Prigent S."/>
            <person name="Ji B."/>
            <person name="Dainat J."/>
            <person name="Nielsen K.F."/>
            <person name="Frisvad J.C."/>
            <person name="Workman M."/>
            <person name="Nielsen J."/>
        </authorList>
    </citation>
    <scope>NUCLEOTIDE SEQUENCE [LARGE SCALE GENOMIC DNA]</scope>
    <source>
        <strain evidence="3">IBT 11843</strain>
    </source>
</reference>
<accession>A0A1V6PLQ8</accession>
<evidence type="ECO:0000313" key="2">
    <source>
        <dbReference type="EMBL" id="OQD77602.1"/>
    </source>
</evidence>
<dbReference type="STRING" id="69771.A0A1V6PLQ8"/>
<feature type="region of interest" description="Disordered" evidence="1">
    <location>
        <begin position="303"/>
        <end position="345"/>
    </location>
</feature>
<evidence type="ECO:0000313" key="3">
    <source>
        <dbReference type="Proteomes" id="UP000191522"/>
    </source>
</evidence>
<proteinExistence type="predicted"/>
<dbReference type="AlphaFoldDB" id="A0A1V6PLQ8"/>
<name>A0A1V6PLQ8_PENDC</name>
<comment type="caution">
    <text evidence="2">The sequence shown here is derived from an EMBL/GenBank/DDBJ whole genome shotgun (WGS) entry which is preliminary data.</text>
</comment>